<feature type="chain" id="PRO_5009943092" evidence="11">
    <location>
        <begin position="27"/>
        <end position="507"/>
    </location>
</feature>
<reference evidence="12 13" key="1">
    <citation type="submission" date="2017-01" db="EMBL/GenBank/DDBJ databases">
        <authorList>
            <person name="Mah S.A."/>
            <person name="Swanson W.J."/>
            <person name="Moy G.W."/>
            <person name="Vacquier V.D."/>
        </authorList>
    </citation>
    <scope>NUCLEOTIDE SEQUENCE [LARGE SCALE GENOMIC DNA]</scope>
    <source>
        <strain evidence="12 13">DSM 11589</strain>
    </source>
</reference>
<dbReference type="STRING" id="80876.SAMN05421779_102637"/>
<keyword evidence="4" id="KW-0493">Microtubule</keyword>
<feature type="repeat" description="TPR" evidence="10">
    <location>
        <begin position="309"/>
        <end position="342"/>
    </location>
</feature>
<dbReference type="PANTHER" id="PTHR45783:SF3">
    <property type="entry name" value="KINESIN LIGHT CHAIN"/>
    <property type="match status" value="1"/>
</dbReference>
<dbReference type="Pfam" id="PF13176">
    <property type="entry name" value="TPR_7"/>
    <property type="match status" value="1"/>
</dbReference>
<keyword evidence="7" id="KW-0175">Coiled coil</keyword>
<keyword evidence="6 10" id="KW-0802">TPR repeat</keyword>
<dbReference type="SUPFAM" id="SSF48452">
    <property type="entry name" value="TPR-like"/>
    <property type="match status" value="3"/>
</dbReference>
<gene>
    <name evidence="12" type="ORF">SAMN05421779_102637</name>
</gene>
<evidence type="ECO:0000256" key="11">
    <source>
        <dbReference type="SAM" id="SignalP"/>
    </source>
</evidence>
<dbReference type="PANTHER" id="PTHR45783">
    <property type="entry name" value="KINESIN LIGHT CHAIN"/>
    <property type="match status" value="1"/>
</dbReference>
<keyword evidence="8" id="KW-0505">Motor protein</keyword>
<evidence type="ECO:0000313" key="12">
    <source>
        <dbReference type="EMBL" id="SIS57489.1"/>
    </source>
</evidence>
<dbReference type="EMBL" id="FTOA01000002">
    <property type="protein sequence ID" value="SIS57489.1"/>
    <property type="molecule type" value="Genomic_DNA"/>
</dbReference>
<evidence type="ECO:0000256" key="4">
    <source>
        <dbReference type="ARBA" id="ARBA00022701"/>
    </source>
</evidence>
<dbReference type="Proteomes" id="UP000185678">
    <property type="component" value="Unassembled WGS sequence"/>
</dbReference>
<dbReference type="Pfam" id="PF13374">
    <property type="entry name" value="TPR_10"/>
    <property type="match status" value="1"/>
</dbReference>
<keyword evidence="11" id="KW-0732">Signal</keyword>
<dbReference type="OrthoDB" id="9787760at2"/>
<evidence type="ECO:0000256" key="6">
    <source>
        <dbReference type="ARBA" id="ARBA00022803"/>
    </source>
</evidence>
<comment type="subcellular location">
    <subcellularLocation>
        <location evidence="1">Cytoplasm</location>
        <location evidence="1">Cytoskeleton</location>
    </subcellularLocation>
</comment>
<dbReference type="RefSeq" id="WP_139332801.1">
    <property type="nucleotide sequence ID" value="NZ_FTOA01000002.1"/>
</dbReference>
<dbReference type="GO" id="GO:0007018">
    <property type="term" value="P:microtubule-based movement"/>
    <property type="evidence" value="ECO:0007669"/>
    <property type="project" value="TreeGrafter"/>
</dbReference>
<evidence type="ECO:0000256" key="2">
    <source>
        <dbReference type="ARBA" id="ARBA00009622"/>
    </source>
</evidence>
<evidence type="ECO:0000256" key="7">
    <source>
        <dbReference type="ARBA" id="ARBA00023054"/>
    </source>
</evidence>
<accession>A0A1N7K7D2</accession>
<dbReference type="Pfam" id="PF13424">
    <property type="entry name" value="TPR_12"/>
    <property type="match status" value="2"/>
</dbReference>
<dbReference type="GO" id="GO:0005871">
    <property type="term" value="C:kinesin complex"/>
    <property type="evidence" value="ECO:0007669"/>
    <property type="project" value="InterPro"/>
</dbReference>
<proteinExistence type="inferred from homology"/>
<sequence length="507" mass="58184">MSVVRYACRVGLVVATCSLFAPLALAKDGDGNRSHSPNIASIIYSNNIKSTRLYEDGKYQEALTLAEYTLKKAEAELGENDRNTLTSLQNLAVFYGTLNRYEEAAAMSEKALAARERTLGHDAPDTIKSMNNLAYIYSKLGRDKESEQLYLRSIDLMKGDISRYKEKIEDNVRALGIMYESAGRYDDAENIYTIVNNEKFEPNGDINNMYFEHDMYSADLYTKQGRYGEAEVLYDQMYDKYGKGLLHHDPLSMWVLRSLSTFYYKMARYQEAEVLALRVLEESERQSAFLLPEFREQDREYRRNSPATLRYVIDLAHIYVAEGRLDEAEKLYQRALKRYKDDKVESVYITAYLENVHRKQGRPSHLEQALRAALALNERRFGREAQSTLSWVNRLARFYREEGQPQKAKPLYERALEGAERVLGHHNPVTLDGLDGLAYVYQSEGRLDQAEALYVRAVGSRERVLGSNHPDTQESLKGLVSLYQGQGRAADAEQLLKRFPQRHGGKR</sequence>
<name>A0A1N7K7D2_9PROT</name>
<dbReference type="Pfam" id="PF13428">
    <property type="entry name" value="TPR_14"/>
    <property type="match status" value="1"/>
</dbReference>
<protein>
    <submittedName>
        <fullName evidence="12">Tetratricopeptide repeat-containing protein</fullName>
    </submittedName>
</protein>
<keyword evidence="5" id="KW-0677">Repeat</keyword>
<dbReference type="InterPro" id="IPR002151">
    <property type="entry name" value="Kinesin_light"/>
</dbReference>
<dbReference type="Gene3D" id="1.25.40.10">
    <property type="entry name" value="Tetratricopeptide repeat domain"/>
    <property type="match status" value="3"/>
</dbReference>
<feature type="signal peptide" evidence="11">
    <location>
        <begin position="1"/>
        <end position="26"/>
    </location>
</feature>
<evidence type="ECO:0000256" key="10">
    <source>
        <dbReference type="PROSITE-ProRule" id="PRU00339"/>
    </source>
</evidence>
<evidence type="ECO:0000256" key="5">
    <source>
        <dbReference type="ARBA" id="ARBA00022737"/>
    </source>
</evidence>
<dbReference type="InterPro" id="IPR011990">
    <property type="entry name" value="TPR-like_helical_dom_sf"/>
</dbReference>
<dbReference type="GO" id="GO:0005874">
    <property type="term" value="C:microtubule"/>
    <property type="evidence" value="ECO:0007669"/>
    <property type="project" value="UniProtKB-KW"/>
</dbReference>
<keyword evidence="9" id="KW-0206">Cytoskeleton</keyword>
<organism evidence="12 13">
    <name type="scientific">Insolitispirillum peregrinum</name>
    <dbReference type="NCBI Taxonomy" id="80876"/>
    <lineage>
        <taxon>Bacteria</taxon>
        <taxon>Pseudomonadati</taxon>
        <taxon>Pseudomonadota</taxon>
        <taxon>Alphaproteobacteria</taxon>
        <taxon>Rhodospirillales</taxon>
        <taxon>Novispirillaceae</taxon>
        <taxon>Insolitispirillum</taxon>
    </lineage>
</organism>
<evidence type="ECO:0000256" key="8">
    <source>
        <dbReference type="ARBA" id="ARBA00023175"/>
    </source>
</evidence>
<dbReference type="PROSITE" id="PS50005">
    <property type="entry name" value="TPR"/>
    <property type="match status" value="1"/>
</dbReference>
<dbReference type="AlphaFoldDB" id="A0A1N7K7D2"/>
<keyword evidence="13" id="KW-1185">Reference proteome</keyword>
<evidence type="ECO:0000256" key="1">
    <source>
        <dbReference type="ARBA" id="ARBA00004245"/>
    </source>
</evidence>
<dbReference type="SMART" id="SM00028">
    <property type="entry name" value="TPR"/>
    <property type="match status" value="6"/>
</dbReference>
<evidence type="ECO:0000313" key="13">
    <source>
        <dbReference type="Proteomes" id="UP000185678"/>
    </source>
</evidence>
<dbReference type="InterPro" id="IPR019734">
    <property type="entry name" value="TPR_rpt"/>
</dbReference>
<keyword evidence="3" id="KW-0963">Cytoplasm</keyword>
<dbReference type="GO" id="GO:0005737">
    <property type="term" value="C:cytoplasm"/>
    <property type="evidence" value="ECO:0007669"/>
    <property type="project" value="TreeGrafter"/>
</dbReference>
<comment type="similarity">
    <text evidence="2">Belongs to the kinesin light chain family.</text>
</comment>
<dbReference type="GO" id="GO:0019894">
    <property type="term" value="F:kinesin binding"/>
    <property type="evidence" value="ECO:0007669"/>
    <property type="project" value="TreeGrafter"/>
</dbReference>
<evidence type="ECO:0000256" key="9">
    <source>
        <dbReference type="ARBA" id="ARBA00023212"/>
    </source>
</evidence>
<evidence type="ECO:0000256" key="3">
    <source>
        <dbReference type="ARBA" id="ARBA00022490"/>
    </source>
</evidence>